<proteinExistence type="predicted"/>
<protein>
    <recommendedName>
        <fullName evidence="4">PGR5-like protein 1A, chloroplastic</fullName>
    </recommendedName>
</protein>
<dbReference type="InterPro" id="IPR039987">
    <property type="entry name" value="PGRL1"/>
</dbReference>
<evidence type="ECO:0000256" key="1">
    <source>
        <dbReference type="SAM" id="Phobius"/>
    </source>
</evidence>
<dbReference type="AlphaFoldDB" id="A0A2G5EG58"/>
<dbReference type="PANTHER" id="PTHR31032:SF2">
    <property type="entry name" value="PGR5-LIKE A PROTEIN"/>
    <property type="match status" value="1"/>
</dbReference>
<keyword evidence="3" id="KW-1185">Reference proteome</keyword>
<dbReference type="Proteomes" id="UP000230069">
    <property type="component" value="Unassembled WGS sequence"/>
</dbReference>
<dbReference type="GO" id="GO:0009535">
    <property type="term" value="C:chloroplast thylakoid membrane"/>
    <property type="evidence" value="ECO:0007669"/>
    <property type="project" value="InterPro"/>
</dbReference>
<name>A0A2G5EG58_AQUCA</name>
<evidence type="ECO:0008006" key="4">
    <source>
        <dbReference type="Google" id="ProtNLM"/>
    </source>
</evidence>
<feature type="transmembrane region" description="Helical" evidence="1">
    <location>
        <begin position="133"/>
        <end position="157"/>
    </location>
</feature>
<keyword evidence="1" id="KW-0812">Transmembrane</keyword>
<organism evidence="2 3">
    <name type="scientific">Aquilegia coerulea</name>
    <name type="common">Rocky mountain columbine</name>
    <dbReference type="NCBI Taxonomy" id="218851"/>
    <lineage>
        <taxon>Eukaryota</taxon>
        <taxon>Viridiplantae</taxon>
        <taxon>Streptophyta</taxon>
        <taxon>Embryophyta</taxon>
        <taxon>Tracheophyta</taxon>
        <taxon>Spermatophyta</taxon>
        <taxon>Magnoliopsida</taxon>
        <taxon>Ranunculales</taxon>
        <taxon>Ranunculaceae</taxon>
        <taxon>Thalictroideae</taxon>
        <taxon>Aquilegia</taxon>
    </lineage>
</organism>
<evidence type="ECO:0000313" key="2">
    <source>
        <dbReference type="EMBL" id="PIA54742.1"/>
    </source>
</evidence>
<reference evidence="2 3" key="1">
    <citation type="submission" date="2017-09" db="EMBL/GenBank/DDBJ databases">
        <title>WGS assembly of Aquilegia coerulea Goldsmith.</title>
        <authorList>
            <person name="Hodges S."/>
            <person name="Kramer E."/>
            <person name="Nordborg M."/>
            <person name="Tomkins J."/>
            <person name="Borevitz J."/>
            <person name="Derieg N."/>
            <person name="Yan J."/>
            <person name="Mihaltcheva S."/>
            <person name="Hayes R.D."/>
            <person name="Rokhsar D."/>
        </authorList>
    </citation>
    <scope>NUCLEOTIDE SEQUENCE [LARGE SCALE GENOMIC DNA]</scope>
    <source>
        <strain evidence="3">cv. Goldsmith</strain>
    </source>
</reference>
<keyword evidence="1" id="KW-0472">Membrane</keyword>
<dbReference type="GO" id="GO:0009773">
    <property type="term" value="P:photosynthetic electron transport in photosystem I"/>
    <property type="evidence" value="ECO:0007669"/>
    <property type="project" value="InterPro"/>
</dbReference>
<dbReference type="STRING" id="218851.A0A2G5EG58"/>
<gene>
    <name evidence="2" type="ORF">AQUCO_00900964v1</name>
</gene>
<keyword evidence="1" id="KW-1133">Transmembrane helix</keyword>
<accession>A0A2G5EG58</accession>
<dbReference type="OrthoDB" id="567232at2759"/>
<dbReference type="EMBL" id="KZ305026">
    <property type="protein sequence ID" value="PIA54742.1"/>
    <property type="molecule type" value="Genomic_DNA"/>
</dbReference>
<dbReference type="FunCoup" id="A0A2G5EG58">
    <property type="interactions" value="213"/>
</dbReference>
<evidence type="ECO:0000313" key="3">
    <source>
        <dbReference type="Proteomes" id="UP000230069"/>
    </source>
</evidence>
<dbReference type="GO" id="GO:0016730">
    <property type="term" value="F:oxidoreductase activity, acting on iron-sulfur proteins as donors"/>
    <property type="evidence" value="ECO:0007669"/>
    <property type="project" value="InterPro"/>
</dbReference>
<dbReference type="InParanoid" id="A0A2G5EG58"/>
<dbReference type="PANTHER" id="PTHR31032">
    <property type="entry name" value="PGR5-LIKE PROTEIN 1B, CHLOROPLASTIC"/>
    <property type="match status" value="1"/>
</dbReference>
<feature type="transmembrane region" description="Helical" evidence="1">
    <location>
        <begin position="189"/>
        <end position="214"/>
    </location>
</feature>
<sequence>MSNSNPSLEISRSITQQINRTVGSSSIPFSIRISMKNNAFTQRSANSELTLAEGPSCIFVGPIETAKKETLEALYRQARDAYYNGKPLIVDDMFDKVELKLRWYGSKSVVKYPRCSLRQQSTYADAEEDPSQVWLLASVWMLLLAFGSLVFVVPAFYTVVLAYQDAFNSSPTTNGSTTALESLAMANRILFVAVGSLVGYPIASASVGALQGLLMNDLVALKGPCPNCGEEVFAFVGADKCNQNPHRTDCHVCESSLEFRPKVEQSIAKPTTQWVHGRIYLLKQRRTNQRRWM</sequence>